<dbReference type="EMBL" id="BLXT01002298">
    <property type="protein sequence ID" value="GFN92756.1"/>
    <property type="molecule type" value="Genomic_DNA"/>
</dbReference>
<name>A0AAV3ZE59_9GAST</name>
<gene>
    <name evidence="2" type="ORF">PoB_001926200</name>
</gene>
<evidence type="ECO:0000313" key="3">
    <source>
        <dbReference type="Proteomes" id="UP000735302"/>
    </source>
</evidence>
<dbReference type="Proteomes" id="UP000735302">
    <property type="component" value="Unassembled WGS sequence"/>
</dbReference>
<sequence>MDFFVWRSTVIIFMMTILTLYHTESRFALPPSILANLNLAAANNQNQTTTSAVGIGAGGNSGSGNNLGIGGGGLSGLSGLSANNLVTSTSKPAKPKWKQNKQKPSGDRYSWDQTLSSGLSMQLRVFAPQNKSTILVASKASVFSGFLSGRTLYDFSGSYAVMAMRPKTQRRCFFRNTSLTYQDIMDEASSYDTSIHFIAAQTSIHFIAAQTSIHFIAAQTSIHFIAAQTSIHSIAAYTSFPLYRCLH</sequence>
<comment type="caution">
    <text evidence="2">The sequence shown here is derived from an EMBL/GenBank/DDBJ whole genome shotgun (WGS) entry which is preliminary data.</text>
</comment>
<organism evidence="2 3">
    <name type="scientific">Plakobranchus ocellatus</name>
    <dbReference type="NCBI Taxonomy" id="259542"/>
    <lineage>
        <taxon>Eukaryota</taxon>
        <taxon>Metazoa</taxon>
        <taxon>Spiralia</taxon>
        <taxon>Lophotrochozoa</taxon>
        <taxon>Mollusca</taxon>
        <taxon>Gastropoda</taxon>
        <taxon>Heterobranchia</taxon>
        <taxon>Euthyneura</taxon>
        <taxon>Panpulmonata</taxon>
        <taxon>Sacoglossa</taxon>
        <taxon>Placobranchoidea</taxon>
        <taxon>Plakobranchidae</taxon>
        <taxon>Plakobranchus</taxon>
    </lineage>
</organism>
<reference evidence="2 3" key="1">
    <citation type="journal article" date="2021" name="Elife">
        <title>Chloroplast acquisition without the gene transfer in kleptoplastic sea slugs, Plakobranchus ocellatus.</title>
        <authorList>
            <person name="Maeda T."/>
            <person name="Takahashi S."/>
            <person name="Yoshida T."/>
            <person name="Shimamura S."/>
            <person name="Takaki Y."/>
            <person name="Nagai Y."/>
            <person name="Toyoda A."/>
            <person name="Suzuki Y."/>
            <person name="Arimoto A."/>
            <person name="Ishii H."/>
            <person name="Satoh N."/>
            <person name="Nishiyama T."/>
            <person name="Hasebe M."/>
            <person name="Maruyama T."/>
            <person name="Minagawa J."/>
            <person name="Obokata J."/>
            <person name="Shigenobu S."/>
        </authorList>
    </citation>
    <scope>NUCLEOTIDE SEQUENCE [LARGE SCALE GENOMIC DNA]</scope>
</reference>
<protein>
    <submittedName>
        <fullName evidence="2">Uncharacterized protein</fullName>
    </submittedName>
</protein>
<accession>A0AAV3ZE59</accession>
<evidence type="ECO:0000256" key="1">
    <source>
        <dbReference type="SAM" id="MobiDB-lite"/>
    </source>
</evidence>
<feature type="region of interest" description="Disordered" evidence="1">
    <location>
        <begin position="87"/>
        <end position="110"/>
    </location>
</feature>
<keyword evidence="3" id="KW-1185">Reference proteome</keyword>
<proteinExistence type="predicted"/>
<dbReference type="AlphaFoldDB" id="A0AAV3ZE59"/>
<evidence type="ECO:0000313" key="2">
    <source>
        <dbReference type="EMBL" id="GFN92756.1"/>
    </source>
</evidence>